<protein>
    <recommendedName>
        <fullName evidence="2">STAS domain-containing protein</fullName>
    </recommendedName>
</protein>
<dbReference type="SUPFAM" id="SSF52091">
    <property type="entry name" value="SpoIIaa-like"/>
    <property type="match status" value="1"/>
</dbReference>
<evidence type="ECO:0000313" key="3">
    <source>
        <dbReference type="EMBL" id="SVE05862.1"/>
    </source>
</evidence>
<comment type="similarity">
    <text evidence="1">Belongs to the anti-sigma-factor antagonist family.</text>
</comment>
<evidence type="ECO:0000256" key="1">
    <source>
        <dbReference type="ARBA" id="ARBA00009013"/>
    </source>
</evidence>
<organism evidence="3">
    <name type="scientific">marine metagenome</name>
    <dbReference type="NCBI Taxonomy" id="408172"/>
    <lineage>
        <taxon>unclassified sequences</taxon>
        <taxon>metagenomes</taxon>
        <taxon>ecological metagenomes</taxon>
    </lineage>
</organism>
<accession>A0A383ADR7</accession>
<dbReference type="InterPro" id="IPR036513">
    <property type="entry name" value="STAS_dom_sf"/>
</dbReference>
<dbReference type="CDD" id="cd07043">
    <property type="entry name" value="STAS_anti-anti-sigma_factors"/>
    <property type="match status" value="1"/>
</dbReference>
<dbReference type="EMBL" id="UINC01191293">
    <property type="protein sequence ID" value="SVE05862.1"/>
    <property type="molecule type" value="Genomic_DNA"/>
</dbReference>
<dbReference type="Gene3D" id="3.30.750.24">
    <property type="entry name" value="STAS domain"/>
    <property type="match status" value="1"/>
</dbReference>
<dbReference type="InterPro" id="IPR003658">
    <property type="entry name" value="Anti-sigma_ant"/>
</dbReference>
<evidence type="ECO:0000259" key="2">
    <source>
        <dbReference type="PROSITE" id="PS50801"/>
    </source>
</evidence>
<dbReference type="AlphaFoldDB" id="A0A383ADR7"/>
<sequence>VGRIDTNTSGEFEEKLVEVLDRSEINIVVDLTEIDYISSSGLRILLMAAKKLKSVNGNFILASMNDHIKEVFEISGFTPIFTLTSDTASAVDIINKNA</sequence>
<dbReference type="PROSITE" id="PS50801">
    <property type="entry name" value="STAS"/>
    <property type="match status" value="1"/>
</dbReference>
<dbReference type="NCBIfam" id="TIGR00377">
    <property type="entry name" value="ant_ant_sig"/>
    <property type="match status" value="1"/>
</dbReference>
<reference evidence="3" key="1">
    <citation type="submission" date="2018-05" db="EMBL/GenBank/DDBJ databases">
        <authorList>
            <person name="Lanie J.A."/>
            <person name="Ng W.-L."/>
            <person name="Kazmierczak K.M."/>
            <person name="Andrzejewski T.M."/>
            <person name="Davidsen T.M."/>
            <person name="Wayne K.J."/>
            <person name="Tettelin H."/>
            <person name="Glass J.I."/>
            <person name="Rusch D."/>
            <person name="Podicherti R."/>
            <person name="Tsui H.-C.T."/>
            <person name="Winkler M.E."/>
        </authorList>
    </citation>
    <scope>NUCLEOTIDE SEQUENCE</scope>
</reference>
<dbReference type="Pfam" id="PF01740">
    <property type="entry name" value="STAS"/>
    <property type="match status" value="1"/>
</dbReference>
<dbReference type="PANTHER" id="PTHR33495">
    <property type="entry name" value="ANTI-SIGMA FACTOR ANTAGONIST TM_1081-RELATED-RELATED"/>
    <property type="match status" value="1"/>
</dbReference>
<feature type="non-terminal residue" evidence="3">
    <location>
        <position position="1"/>
    </location>
</feature>
<feature type="domain" description="STAS" evidence="2">
    <location>
        <begin position="1"/>
        <end position="94"/>
    </location>
</feature>
<dbReference type="GO" id="GO:0043856">
    <property type="term" value="F:anti-sigma factor antagonist activity"/>
    <property type="evidence" value="ECO:0007669"/>
    <property type="project" value="InterPro"/>
</dbReference>
<proteinExistence type="inferred from homology"/>
<gene>
    <name evidence="3" type="ORF">METZ01_LOCUS458716</name>
</gene>
<name>A0A383ADR7_9ZZZZ</name>
<dbReference type="InterPro" id="IPR002645">
    <property type="entry name" value="STAS_dom"/>
</dbReference>
<dbReference type="PANTHER" id="PTHR33495:SF2">
    <property type="entry name" value="ANTI-SIGMA FACTOR ANTAGONIST TM_1081-RELATED"/>
    <property type="match status" value="1"/>
</dbReference>